<protein>
    <submittedName>
        <fullName evidence="2">Uncharacterized protein</fullName>
    </submittedName>
</protein>
<dbReference type="HOGENOM" id="CLU_1921049_0_0_1"/>
<accession>A0A0D3IVS0</accession>
<evidence type="ECO:0000313" key="3">
    <source>
        <dbReference type="Proteomes" id="UP000013827"/>
    </source>
</evidence>
<reference evidence="3" key="1">
    <citation type="journal article" date="2013" name="Nature">
        <title>Pan genome of the phytoplankton Emiliania underpins its global distribution.</title>
        <authorList>
            <person name="Read B.A."/>
            <person name="Kegel J."/>
            <person name="Klute M.J."/>
            <person name="Kuo A."/>
            <person name="Lefebvre S.C."/>
            <person name="Maumus F."/>
            <person name="Mayer C."/>
            <person name="Miller J."/>
            <person name="Monier A."/>
            <person name="Salamov A."/>
            <person name="Young J."/>
            <person name="Aguilar M."/>
            <person name="Claverie J.M."/>
            <person name="Frickenhaus S."/>
            <person name="Gonzalez K."/>
            <person name="Herman E.K."/>
            <person name="Lin Y.C."/>
            <person name="Napier J."/>
            <person name="Ogata H."/>
            <person name="Sarno A.F."/>
            <person name="Shmutz J."/>
            <person name="Schroeder D."/>
            <person name="de Vargas C."/>
            <person name="Verret F."/>
            <person name="von Dassow P."/>
            <person name="Valentin K."/>
            <person name="Van de Peer Y."/>
            <person name="Wheeler G."/>
            <person name="Dacks J.B."/>
            <person name="Delwiche C.F."/>
            <person name="Dyhrman S.T."/>
            <person name="Glockner G."/>
            <person name="John U."/>
            <person name="Richards T."/>
            <person name="Worden A.Z."/>
            <person name="Zhang X."/>
            <person name="Grigoriev I.V."/>
            <person name="Allen A.E."/>
            <person name="Bidle K."/>
            <person name="Borodovsky M."/>
            <person name="Bowler C."/>
            <person name="Brownlee C."/>
            <person name="Cock J.M."/>
            <person name="Elias M."/>
            <person name="Gladyshev V.N."/>
            <person name="Groth M."/>
            <person name="Guda C."/>
            <person name="Hadaegh A."/>
            <person name="Iglesias-Rodriguez M.D."/>
            <person name="Jenkins J."/>
            <person name="Jones B.M."/>
            <person name="Lawson T."/>
            <person name="Leese F."/>
            <person name="Lindquist E."/>
            <person name="Lobanov A."/>
            <person name="Lomsadze A."/>
            <person name="Malik S.B."/>
            <person name="Marsh M.E."/>
            <person name="Mackinder L."/>
            <person name="Mock T."/>
            <person name="Mueller-Roeber B."/>
            <person name="Pagarete A."/>
            <person name="Parker M."/>
            <person name="Probert I."/>
            <person name="Quesneville H."/>
            <person name="Raines C."/>
            <person name="Rensing S.A."/>
            <person name="Riano-Pachon D.M."/>
            <person name="Richier S."/>
            <person name="Rokitta S."/>
            <person name="Shiraiwa Y."/>
            <person name="Soanes D.M."/>
            <person name="van der Giezen M."/>
            <person name="Wahlund T.M."/>
            <person name="Williams B."/>
            <person name="Wilson W."/>
            <person name="Wolfe G."/>
            <person name="Wurch L.L."/>
        </authorList>
    </citation>
    <scope>NUCLEOTIDE SEQUENCE</scope>
</reference>
<dbReference type="Proteomes" id="UP000013827">
    <property type="component" value="Unassembled WGS sequence"/>
</dbReference>
<reference evidence="2" key="2">
    <citation type="submission" date="2024-10" db="UniProtKB">
        <authorList>
            <consortium name="EnsemblProtists"/>
        </authorList>
    </citation>
    <scope>IDENTIFICATION</scope>
</reference>
<dbReference type="RefSeq" id="XP_005767784.1">
    <property type="nucleotide sequence ID" value="XM_005767727.1"/>
</dbReference>
<keyword evidence="3" id="KW-1185">Reference proteome</keyword>
<sequence length="132" mass="14243">MAMPHTFFHGFVCPPLRCVLPRVLAPYSQKRQTLCLQTKAISGGPRSASGTRDTTPKSPPRGPGSAVSPPCRRVRAPTPLPLHSSAAVRSSTPRPLPLSCARAHATSPHHSFPRHTSPPPGRRNRGLQRLDP</sequence>
<evidence type="ECO:0000256" key="1">
    <source>
        <dbReference type="SAM" id="MobiDB-lite"/>
    </source>
</evidence>
<organism evidence="2 3">
    <name type="scientific">Emiliania huxleyi (strain CCMP1516)</name>
    <dbReference type="NCBI Taxonomy" id="280463"/>
    <lineage>
        <taxon>Eukaryota</taxon>
        <taxon>Haptista</taxon>
        <taxon>Haptophyta</taxon>
        <taxon>Prymnesiophyceae</taxon>
        <taxon>Isochrysidales</taxon>
        <taxon>Noelaerhabdaceae</taxon>
        <taxon>Emiliania</taxon>
    </lineage>
</organism>
<dbReference type="KEGG" id="ehx:EMIHUDRAFT_436795"/>
<proteinExistence type="predicted"/>
<dbReference type="EnsemblProtists" id="EOD15355">
    <property type="protein sequence ID" value="EOD15355"/>
    <property type="gene ID" value="EMIHUDRAFT_436795"/>
</dbReference>
<dbReference type="AlphaFoldDB" id="A0A0D3IVS0"/>
<dbReference type="PaxDb" id="2903-EOD15355"/>
<evidence type="ECO:0000313" key="2">
    <source>
        <dbReference type="EnsemblProtists" id="EOD15355"/>
    </source>
</evidence>
<name>A0A0D3IVS0_EMIH1</name>
<dbReference type="GeneID" id="17261501"/>
<feature type="region of interest" description="Disordered" evidence="1">
    <location>
        <begin position="37"/>
        <end position="132"/>
    </location>
</feature>